<evidence type="ECO:0000313" key="3">
    <source>
        <dbReference type="Proteomes" id="UP001229421"/>
    </source>
</evidence>
<dbReference type="EMBL" id="JAUHHV010000002">
    <property type="protein sequence ID" value="KAK1433216.1"/>
    <property type="molecule type" value="Genomic_DNA"/>
</dbReference>
<dbReference type="Proteomes" id="UP001229421">
    <property type="component" value="Unassembled WGS sequence"/>
</dbReference>
<dbReference type="AlphaFoldDB" id="A0AAD8P612"/>
<feature type="transmembrane region" description="Helical" evidence="1">
    <location>
        <begin position="96"/>
        <end position="122"/>
    </location>
</feature>
<evidence type="ECO:0000313" key="2">
    <source>
        <dbReference type="EMBL" id="KAK1433216.1"/>
    </source>
</evidence>
<proteinExistence type="predicted"/>
<sequence>MSTMMMPSLPVLVRPLPDVQRVRPGLKLIRAHSLGDEGRWSNLVDSSSMKILKDRMEVIRAKERLERSSTPYGWDYDSNYTSKREKQYLGEQYMKTIGLCCGTSSLSILIGTTLLYIFSVIVHLNL</sequence>
<evidence type="ECO:0000256" key="1">
    <source>
        <dbReference type="SAM" id="Phobius"/>
    </source>
</evidence>
<keyword evidence="1" id="KW-1133">Transmembrane helix</keyword>
<keyword evidence="3" id="KW-1185">Reference proteome</keyword>
<dbReference type="PANTHER" id="PTHR38225">
    <property type="entry name" value="PROTEIN, PUTATIVE-RELATED"/>
    <property type="match status" value="1"/>
</dbReference>
<protein>
    <submittedName>
        <fullName evidence="2">Uncharacterized protein</fullName>
    </submittedName>
</protein>
<keyword evidence="1" id="KW-0472">Membrane</keyword>
<keyword evidence="1" id="KW-0812">Transmembrane</keyword>
<dbReference type="PANTHER" id="PTHR38225:SF4">
    <property type="entry name" value="PROTEIN, PUTATIVE-RELATED"/>
    <property type="match status" value="1"/>
</dbReference>
<comment type="caution">
    <text evidence="2">The sequence shown here is derived from an EMBL/GenBank/DDBJ whole genome shotgun (WGS) entry which is preliminary data.</text>
</comment>
<reference evidence="2" key="1">
    <citation type="journal article" date="2023" name="bioRxiv">
        <title>Improved chromosome-level genome assembly for marigold (Tagetes erecta).</title>
        <authorList>
            <person name="Jiang F."/>
            <person name="Yuan L."/>
            <person name="Wang S."/>
            <person name="Wang H."/>
            <person name="Xu D."/>
            <person name="Wang A."/>
            <person name="Fan W."/>
        </authorList>
    </citation>
    <scope>NUCLEOTIDE SEQUENCE</scope>
    <source>
        <strain evidence="2">WSJ</strain>
        <tissue evidence="2">Leaf</tissue>
    </source>
</reference>
<organism evidence="2 3">
    <name type="scientific">Tagetes erecta</name>
    <name type="common">African marigold</name>
    <dbReference type="NCBI Taxonomy" id="13708"/>
    <lineage>
        <taxon>Eukaryota</taxon>
        <taxon>Viridiplantae</taxon>
        <taxon>Streptophyta</taxon>
        <taxon>Embryophyta</taxon>
        <taxon>Tracheophyta</taxon>
        <taxon>Spermatophyta</taxon>
        <taxon>Magnoliopsida</taxon>
        <taxon>eudicotyledons</taxon>
        <taxon>Gunneridae</taxon>
        <taxon>Pentapetalae</taxon>
        <taxon>asterids</taxon>
        <taxon>campanulids</taxon>
        <taxon>Asterales</taxon>
        <taxon>Asteraceae</taxon>
        <taxon>Asteroideae</taxon>
        <taxon>Heliantheae alliance</taxon>
        <taxon>Tageteae</taxon>
        <taxon>Tagetes</taxon>
    </lineage>
</organism>
<gene>
    <name evidence="2" type="ORF">QVD17_10125</name>
</gene>
<accession>A0AAD8P612</accession>
<name>A0AAD8P612_TARER</name>